<accession>A0ABU2BYM6</accession>
<organism evidence="3 4">
    <name type="scientific">Nocardioides marmoribigeumensis</name>
    <dbReference type="NCBI Taxonomy" id="433649"/>
    <lineage>
        <taxon>Bacteria</taxon>
        <taxon>Bacillati</taxon>
        <taxon>Actinomycetota</taxon>
        <taxon>Actinomycetes</taxon>
        <taxon>Propionibacteriales</taxon>
        <taxon>Nocardioidaceae</taxon>
        <taxon>Nocardioides</taxon>
    </lineage>
</organism>
<dbReference type="Gene3D" id="2.130.10.10">
    <property type="entry name" value="YVTN repeat-like/Quinoprotein amine dehydrogenase"/>
    <property type="match status" value="1"/>
</dbReference>
<evidence type="ECO:0000313" key="4">
    <source>
        <dbReference type="Proteomes" id="UP001183648"/>
    </source>
</evidence>
<keyword evidence="4" id="KW-1185">Reference proteome</keyword>
<evidence type="ECO:0000256" key="1">
    <source>
        <dbReference type="SAM" id="MobiDB-lite"/>
    </source>
</evidence>
<evidence type="ECO:0000313" key="3">
    <source>
        <dbReference type="EMBL" id="MDR7363492.1"/>
    </source>
</evidence>
<dbReference type="Proteomes" id="UP001183648">
    <property type="component" value="Unassembled WGS sequence"/>
</dbReference>
<dbReference type="RefSeq" id="WP_310303957.1">
    <property type="nucleotide sequence ID" value="NZ_BAAAPS010000003.1"/>
</dbReference>
<evidence type="ECO:0000256" key="2">
    <source>
        <dbReference type="SAM" id="SignalP"/>
    </source>
</evidence>
<keyword evidence="2" id="KW-0732">Signal</keyword>
<protein>
    <submittedName>
        <fullName evidence="3">Uncharacterized protein</fullName>
    </submittedName>
</protein>
<dbReference type="SUPFAM" id="SSF63825">
    <property type="entry name" value="YWTD domain"/>
    <property type="match status" value="1"/>
</dbReference>
<comment type="caution">
    <text evidence="3">The sequence shown here is derived from an EMBL/GenBank/DDBJ whole genome shotgun (WGS) entry which is preliminary data.</text>
</comment>
<sequence length="494" mass="52757">MHVRRHRLVTALVTSALGLVALAGTSVAAPVAPIPPGPGDATVPSFIGRAAVDRPVDAFRVPQHPHMARTGFNSMHDDAYATDAYRGGGPLGRSLTVTSATYGVVECATVTFDSRGRLVGLCGGLDGFQLMLIDPDTLEPRATMQTSRRDLTSGSNPLSDLCGGAYFYLDDRDRAIVETVDGTVRVVQVTADGFRLRRTYDANAAIPDGDCLIALLPDWDGRIWFVTKGGGVGTIDRATGRVRSLRLPGEKIVNSFATDETGGVYVVSDHALYRFDATSTGRPRVTWRQRYDRGSTQKPGQLSQGSGTTPTLVGKDLVVITDNADPRMHVISYDRRRGVTGPRKVCSVAVFPRGASATENSLVAVGRSVVAENNYGYENPSSTMFGRTTTPGVAKVGVGRGNCGPQWTSKVVAPTSVPKVSLRSGLLYVYGKPAGQPADPWYLTAIDVRTGRTAWQQLTGTGPHYNNHYAAIYLGPDRTAYVATLAGLLKIKDG</sequence>
<feature type="compositionally biased region" description="Polar residues" evidence="1">
    <location>
        <begin position="296"/>
        <end position="310"/>
    </location>
</feature>
<dbReference type="InterPro" id="IPR015943">
    <property type="entry name" value="WD40/YVTN_repeat-like_dom_sf"/>
</dbReference>
<feature type="chain" id="PRO_5046904319" evidence="2">
    <location>
        <begin position="29"/>
        <end position="494"/>
    </location>
</feature>
<name>A0ABU2BYM6_9ACTN</name>
<gene>
    <name evidence="3" type="ORF">J2S63_003045</name>
</gene>
<feature type="region of interest" description="Disordered" evidence="1">
    <location>
        <begin position="288"/>
        <end position="310"/>
    </location>
</feature>
<feature type="signal peptide" evidence="2">
    <location>
        <begin position="1"/>
        <end position="28"/>
    </location>
</feature>
<proteinExistence type="predicted"/>
<dbReference type="EMBL" id="JAVDYG010000001">
    <property type="protein sequence ID" value="MDR7363492.1"/>
    <property type="molecule type" value="Genomic_DNA"/>
</dbReference>
<reference evidence="3 4" key="1">
    <citation type="submission" date="2023-07" db="EMBL/GenBank/DDBJ databases">
        <title>Sequencing the genomes of 1000 actinobacteria strains.</title>
        <authorList>
            <person name="Klenk H.-P."/>
        </authorList>
    </citation>
    <scope>NUCLEOTIDE SEQUENCE [LARGE SCALE GENOMIC DNA]</scope>
    <source>
        <strain evidence="3 4">DSM 19426</strain>
    </source>
</reference>